<protein>
    <submittedName>
        <fullName evidence="4">Uncharacterized protein LOC112459979</fullName>
    </submittedName>
</protein>
<organism evidence="3 4">
    <name type="scientific">Temnothorax curvispinosus</name>
    <dbReference type="NCBI Taxonomy" id="300111"/>
    <lineage>
        <taxon>Eukaryota</taxon>
        <taxon>Metazoa</taxon>
        <taxon>Ecdysozoa</taxon>
        <taxon>Arthropoda</taxon>
        <taxon>Hexapoda</taxon>
        <taxon>Insecta</taxon>
        <taxon>Pterygota</taxon>
        <taxon>Neoptera</taxon>
        <taxon>Endopterygota</taxon>
        <taxon>Hymenoptera</taxon>
        <taxon>Apocrita</taxon>
        <taxon>Aculeata</taxon>
        <taxon>Formicoidea</taxon>
        <taxon>Formicidae</taxon>
        <taxon>Myrmicinae</taxon>
        <taxon>Temnothorax</taxon>
    </lineage>
</organism>
<gene>
    <name evidence="4" type="primary">LOC112459979</name>
</gene>
<dbReference type="RefSeq" id="XP_024880139.1">
    <property type="nucleotide sequence ID" value="XM_025024371.1"/>
</dbReference>
<reference evidence="4" key="1">
    <citation type="submission" date="2025-08" db="UniProtKB">
        <authorList>
            <consortium name="RefSeq"/>
        </authorList>
    </citation>
    <scope>IDENTIFICATION</scope>
    <source>
        <tissue evidence="4">Whole body</tissue>
    </source>
</reference>
<keyword evidence="3" id="KW-1185">Reference proteome</keyword>
<evidence type="ECO:0000256" key="1">
    <source>
        <dbReference type="SAM" id="MobiDB-lite"/>
    </source>
</evidence>
<feature type="signal peptide" evidence="2">
    <location>
        <begin position="1"/>
        <end position="26"/>
    </location>
</feature>
<dbReference type="Proteomes" id="UP000504618">
    <property type="component" value="Unplaced"/>
</dbReference>
<feature type="region of interest" description="Disordered" evidence="1">
    <location>
        <begin position="100"/>
        <end position="124"/>
    </location>
</feature>
<evidence type="ECO:0000313" key="3">
    <source>
        <dbReference type="Proteomes" id="UP000504618"/>
    </source>
</evidence>
<feature type="chain" id="PRO_5026652509" evidence="2">
    <location>
        <begin position="27"/>
        <end position="124"/>
    </location>
</feature>
<dbReference type="GeneID" id="112459979"/>
<proteinExistence type="predicted"/>
<keyword evidence="2" id="KW-0732">Signal</keyword>
<name>A0A6J1QCW0_9HYME</name>
<sequence>MWDLGSRGAVVLSVTCGCVLIYNACSSTTVCCRRTRITFSVTCGRRFTSSARPSVSSTSTVPVTCVSSGTVRAVVTASVSLRSGWTGDARAIISSAATRTLPSAESRRRYRHRHRRRRRRPGNR</sequence>
<evidence type="ECO:0000313" key="4">
    <source>
        <dbReference type="RefSeq" id="XP_024880139.1"/>
    </source>
</evidence>
<accession>A0A6J1QCW0</accession>
<dbReference type="AlphaFoldDB" id="A0A6J1QCW0"/>
<feature type="compositionally biased region" description="Basic residues" evidence="1">
    <location>
        <begin position="108"/>
        <end position="124"/>
    </location>
</feature>
<evidence type="ECO:0000256" key="2">
    <source>
        <dbReference type="SAM" id="SignalP"/>
    </source>
</evidence>
<dbReference type="PROSITE" id="PS51257">
    <property type="entry name" value="PROKAR_LIPOPROTEIN"/>
    <property type="match status" value="1"/>
</dbReference>